<dbReference type="RefSeq" id="WP_114624453.1">
    <property type="nucleotide sequence ID" value="NZ_QQNA01000115.1"/>
</dbReference>
<dbReference type="SUPFAM" id="SSF63380">
    <property type="entry name" value="Riboflavin synthase domain-like"/>
    <property type="match status" value="1"/>
</dbReference>
<reference evidence="2 3" key="1">
    <citation type="submission" date="2018-07" db="EMBL/GenBank/DDBJ databases">
        <title>Streptomyces species from bats.</title>
        <authorList>
            <person name="Dunlap C."/>
        </authorList>
    </citation>
    <scope>NUCLEOTIDE SEQUENCE [LARGE SCALE GENOMIC DNA]</scope>
    <source>
        <strain evidence="2 3">AC230</strain>
    </source>
</reference>
<dbReference type="Proteomes" id="UP000253741">
    <property type="component" value="Unassembled WGS sequence"/>
</dbReference>
<evidence type="ECO:0000313" key="2">
    <source>
        <dbReference type="EMBL" id="RDG37198.1"/>
    </source>
</evidence>
<dbReference type="PROSITE" id="PS51384">
    <property type="entry name" value="FAD_FR"/>
    <property type="match status" value="1"/>
</dbReference>
<name>A0A370B5V7_9ACTN</name>
<accession>A0A370B5V7</accession>
<evidence type="ECO:0000259" key="1">
    <source>
        <dbReference type="PROSITE" id="PS51384"/>
    </source>
</evidence>
<dbReference type="EMBL" id="QQNA01000115">
    <property type="protein sequence ID" value="RDG37198.1"/>
    <property type="molecule type" value="Genomic_DNA"/>
</dbReference>
<protein>
    <recommendedName>
        <fullName evidence="1">FAD-binding FR-type domain-containing protein</fullName>
    </recommendedName>
</protein>
<dbReference type="OrthoDB" id="3745257at2"/>
<dbReference type="GO" id="GO:0016491">
    <property type="term" value="F:oxidoreductase activity"/>
    <property type="evidence" value="ECO:0007669"/>
    <property type="project" value="InterPro"/>
</dbReference>
<dbReference type="InterPro" id="IPR017927">
    <property type="entry name" value="FAD-bd_FR_type"/>
</dbReference>
<dbReference type="InterPro" id="IPR039261">
    <property type="entry name" value="FNR_nucleotide-bd"/>
</dbReference>
<feature type="domain" description="FAD-binding FR-type" evidence="1">
    <location>
        <begin position="15"/>
        <end position="115"/>
    </location>
</feature>
<proteinExistence type="predicted"/>
<sequence>MPQAPAVIGNLVESALGRPARVLDVRRPAPGFIEWELHAAAPPGGWRPGHEVQFRVAPTLGRRYTVRTVGGPDLERIGILAATDASGPGTEWIRRLRAGDRMTLLAGRHRPLRETGTRRLYLGDGCALGTIDAYVQDGAGHVVAVEVPADSVAALAARRPRYHFLPATGAPGDALRSWLERAVGDDVFAELDGAVLLGHAQSLQQQRRALVDSRNLPRRAITTRPYWATGKEGL</sequence>
<dbReference type="Gene3D" id="2.40.30.10">
    <property type="entry name" value="Translation factors"/>
    <property type="match status" value="1"/>
</dbReference>
<dbReference type="Gene3D" id="3.40.50.80">
    <property type="entry name" value="Nucleotide-binding domain of ferredoxin-NADP reductase (FNR) module"/>
    <property type="match status" value="1"/>
</dbReference>
<keyword evidence="3" id="KW-1185">Reference proteome</keyword>
<gene>
    <name evidence="2" type="ORF">DVH02_15740</name>
</gene>
<dbReference type="InterPro" id="IPR017938">
    <property type="entry name" value="Riboflavin_synthase-like_b-brl"/>
</dbReference>
<evidence type="ECO:0000313" key="3">
    <source>
        <dbReference type="Proteomes" id="UP000253741"/>
    </source>
</evidence>
<organism evidence="2 3">
    <name type="scientific">Streptomyces corynorhini</name>
    <dbReference type="NCBI Taxonomy" id="2282652"/>
    <lineage>
        <taxon>Bacteria</taxon>
        <taxon>Bacillati</taxon>
        <taxon>Actinomycetota</taxon>
        <taxon>Actinomycetes</taxon>
        <taxon>Kitasatosporales</taxon>
        <taxon>Streptomycetaceae</taxon>
        <taxon>Streptomyces</taxon>
    </lineage>
</organism>
<comment type="caution">
    <text evidence="2">The sequence shown here is derived from an EMBL/GenBank/DDBJ whole genome shotgun (WGS) entry which is preliminary data.</text>
</comment>
<dbReference type="AlphaFoldDB" id="A0A370B5V7"/>